<dbReference type="Gene3D" id="1.10.287.1490">
    <property type="match status" value="1"/>
</dbReference>
<dbReference type="OrthoDB" id="26525at2759"/>
<feature type="coiled-coil region" evidence="2">
    <location>
        <begin position="136"/>
        <end position="163"/>
    </location>
</feature>
<evidence type="ECO:0000256" key="3">
    <source>
        <dbReference type="SAM" id="MobiDB-lite"/>
    </source>
</evidence>
<keyword evidence="6" id="KW-1185">Reference proteome</keyword>
<dbReference type="InterPro" id="IPR002048">
    <property type="entry name" value="EF_hand_dom"/>
</dbReference>
<evidence type="ECO:0000256" key="1">
    <source>
        <dbReference type="ARBA" id="ARBA00022837"/>
    </source>
</evidence>
<gene>
    <name evidence="5" type="ORF">FOL47_010591</name>
</gene>
<dbReference type="SUPFAM" id="SSF47473">
    <property type="entry name" value="EF-hand"/>
    <property type="match status" value="1"/>
</dbReference>
<reference evidence="5 6" key="1">
    <citation type="submission" date="2020-04" db="EMBL/GenBank/DDBJ databases">
        <title>Perkinsus chesapeaki whole genome sequence.</title>
        <authorList>
            <person name="Bogema D.R."/>
        </authorList>
    </citation>
    <scope>NUCLEOTIDE SEQUENCE [LARGE SCALE GENOMIC DNA]</scope>
    <source>
        <strain evidence="5">ATCC PRA-425</strain>
    </source>
</reference>
<feature type="region of interest" description="Disordered" evidence="3">
    <location>
        <begin position="93"/>
        <end position="120"/>
    </location>
</feature>
<accession>A0A7J6L169</accession>
<protein>
    <recommendedName>
        <fullName evidence="4">EF-hand domain-containing protein</fullName>
    </recommendedName>
</protein>
<name>A0A7J6L169_PERCH</name>
<organism evidence="5 6">
    <name type="scientific">Perkinsus chesapeaki</name>
    <name type="common">Clam parasite</name>
    <name type="synonym">Perkinsus andrewsi</name>
    <dbReference type="NCBI Taxonomy" id="330153"/>
    <lineage>
        <taxon>Eukaryota</taxon>
        <taxon>Sar</taxon>
        <taxon>Alveolata</taxon>
        <taxon>Perkinsozoa</taxon>
        <taxon>Perkinsea</taxon>
        <taxon>Perkinsida</taxon>
        <taxon>Perkinsidae</taxon>
        <taxon>Perkinsus</taxon>
    </lineage>
</organism>
<evidence type="ECO:0000313" key="5">
    <source>
        <dbReference type="EMBL" id="KAF4653333.1"/>
    </source>
</evidence>
<keyword evidence="2" id="KW-0175">Coiled coil</keyword>
<dbReference type="InterPro" id="IPR011992">
    <property type="entry name" value="EF-hand-dom_pair"/>
</dbReference>
<feature type="coiled-coil region" evidence="2">
    <location>
        <begin position="676"/>
        <end position="710"/>
    </location>
</feature>
<dbReference type="Proteomes" id="UP000591131">
    <property type="component" value="Unassembled WGS sequence"/>
</dbReference>
<evidence type="ECO:0000256" key="2">
    <source>
        <dbReference type="SAM" id="Coils"/>
    </source>
</evidence>
<dbReference type="InterPro" id="IPR018247">
    <property type="entry name" value="EF_Hand_1_Ca_BS"/>
</dbReference>
<comment type="caution">
    <text evidence="5">The sequence shown here is derived from an EMBL/GenBank/DDBJ whole genome shotgun (WGS) entry which is preliminary data.</text>
</comment>
<dbReference type="AlphaFoldDB" id="A0A7J6L169"/>
<dbReference type="GO" id="GO:0005509">
    <property type="term" value="F:calcium ion binding"/>
    <property type="evidence" value="ECO:0007669"/>
    <property type="project" value="InterPro"/>
</dbReference>
<feature type="coiled-coil region" evidence="2">
    <location>
        <begin position="824"/>
        <end position="851"/>
    </location>
</feature>
<dbReference type="Gene3D" id="1.10.238.10">
    <property type="entry name" value="EF-hand"/>
    <property type="match status" value="1"/>
</dbReference>
<feature type="region of interest" description="Disordered" evidence="3">
    <location>
        <begin position="362"/>
        <end position="384"/>
    </location>
</feature>
<feature type="domain" description="EF-hand" evidence="4">
    <location>
        <begin position="7"/>
        <end position="42"/>
    </location>
</feature>
<dbReference type="PROSITE" id="PS50222">
    <property type="entry name" value="EF_HAND_2"/>
    <property type="match status" value="1"/>
</dbReference>
<evidence type="ECO:0000313" key="6">
    <source>
        <dbReference type="Proteomes" id="UP000591131"/>
    </source>
</evidence>
<dbReference type="EMBL" id="JAAPAO010000830">
    <property type="protein sequence ID" value="KAF4653333.1"/>
    <property type="molecule type" value="Genomic_DNA"/>
</dbReference>
<proteinExistence type="predicted"/>
<keyword evidence="1" id="KW-0106">Calcium</keyword>
<feature type="coiled-coil region" evidence="2">
    <location>
        <begin position="428"/>
        <end position="521"/>
    </location>
</feature>
<feature type="coiled-coil region" evidence="2">
    <location>
        <begin position="238"/>
        <end position="310"/>
    </location>
</feature>
<sequence length="973" mass="114651">MSGVAPLEEADLTALWKYYDKDKNGVISRIELENLLDNIRKKDSVKEALPSSFIDEVENLLDRNHGGHIAFVEFKSEFNRFWVHRFDMYSRMHETSGTQQQQSHHHHHQKRVEEPKSGSAKMQERLVIMIHLIKLHSSKFIELESSRRRIEELEKELASLRQYGDPKSLSRQNKELQDDISRLRQYGDPEMMSRRIKQLEDELSRKNDSGDPAELWRKIRDLEGRLAEATQYGDPADMKRKIRELEKHTRELEDELERMSRHGDPDALARKIKNLELQLEELGALENDYKARLESERQKAQLLREEGAAEWSNKCNELTMTIKMMSEKHERERGDLARELSESRSRLNEKVREIDEIASSHRSEMDKLRDAHNRHRTEKDEELDRITASHKALLEAEILRREEEHESTLRNLSASHAAEREGSLREIQENYQRKLEEWQRKHETALRKKKTQHEEVLRSLRETHRQQLEQASREWQDAHRSALEDHTENHEKAAREHEKHIRELKDRLRGHQELLETKDRQHAEYVNSLRETHRGELATMKGEWEERHENGLNQQELEHARMLEMKEREHQEEIARRAMEHEEMLRRKQKEHETAIAHSQKAANDMEAVVRRLEKDMEMLNEKLEEARTRAHGRTGELEAQWSRHARIYPITLSQDLKQAFLRKERDLTRKFEGRLAESMAEYKNLDADYNELLESKKDLEAELQFCKRQKCENESKILALRSVTESELKKVRAELGRERVRWTQELLPQNLRILMSEVEFLYEQSQNDVAQVRRIRRLLALVGRYLEKLSVKGLVDVRIFESSDDLDEGGAIWRAIDSGFGGLESLKNANEEMDGKMTRMEQAMQAMIQRLAYEEARSEQLERLLASDEQNLSPPDDVIRVRASSAKSIKNRSTSSDCLRQKFLDKLVLAFGTIEAGFRRLDFNTTGKVCLHELQMFSGQLGLCSETLTDIFFRLDRGRKGYLTRADLLKSS</sequence>
<feature type="coiled-coil region" evidence="2">
    <location>
        <begin position="571"/>
        <end position="630"/>
    </location>
</feature>
<dbReference type="PROSITE" id="PS00018">
    <property type="entry name" value="EF_HAND_1"/>
    <property type="match status" value="3"/>
</dbReference>
<evidence type="ECO:0000259" key="4">
    <source>
        <dbReference type="PROSITE" id="PS50222"/>
    </source>
</evidence>